<dbReference type="AlphaFoldDB" id="A0AAN0MC82"/>
<dbReference type="GO" id="GO:0005886">
    <property type="term" value="C:plasma membrane"/>
    <property type="evidence" value="ECO:0007669"/>
    <property type="project" value="TreeGrafter"/>
</dbReference>
<dbReference type="GO" id="GO:0016887">
    <property type="term" value="F:ATP hydrolysis activity"/>
    <property type="evidence" value="ECO:0007669"/>
    <property type="project" value="InterPro"/>
</dbReference>
<dbReference type="PROSITE" id="PS00211">
    <property type="entry name" value="ABC_TRANSPORTER_1"/>
    <property type="match status" value="1"/>
</dbReference>
<keyword evidence="3 5" id="KW-0067">ATP-binding</keyword>
<proteinExistence type="inferred from homology"/>
<protein>
    <submittedName>
        <fullName evidence="5">ABC transporter ATP-binding protein</fullName>
    </submittedName>
</protein>
<dbReference type="SUPFAM" id="SSF52540">
    <property type="entry name" value="P-loop containing nucleoside triphosphate hydrolases"/>
    <property type="match status" value="1"/>
</dbReference>
<dbReference type="PANTHER" id="PTHR24220">
    <property type="entry name" value="IMPORT ATP-BINDING PROTEIN"/>
    <property type="match status" value="1"/>
</dbReference>
<name>A0AAN0MC82_9RHOB</name>
<dbReference type="Pfam" id="PF00005">
    <property type="entry name" value="ABC_tran"/>
    <property type="match status" value="1"/>
</dbReference>
<dbReference type="RefSeq" id="WP_342078208.1">
    <property type="nucleotide sequence ID" value="NZ_CP151767.2"/>
</dbReference>
<dbReference type="EMBL" id="CP151767">
    <property type="protein sequence ID" value="WZU68915.1"/>
    <property type="molecule type" value="Genomic_DNA"/>
</dbReference>
<dbReference type="PANTHER" id="PTHR24220:SF689">
    <property type="entry name" value="LIPOPROTEIN-RELEASING SYSTEM ATP-BINDING PROTEIN LOLD"/>
    <property type="match status" value="1"/>
</dbReference>
<dbReference type="GO" id="GO:0044874">
    <property type="term" value="P:lipoprotein localization to outer membrane"/>
    <property type="evidence" value="ECO:0007669"/>
    <property type="project" value="TreeGrafter"/>
</dbReference>
<dbReference type="Proteomes" id="UP001470809">
    <property type="component" value="Chromosome"/>
</dbReference>
<evidence type="ECO:0000313" key="5">
    <source>
        <dbReference type="EMBL" id="WZU68915.1"/>
    </source>
</evidence>
<keyword evidence="2" id="KW-0547">Nucleotide-binding</keyword>
<dbReference type="GO" id="GO:0022857">
    <property type="term" value="F:transmembrane transporter activity"/>
    <property type="evidence" value="ECO:0007669"/>
    <property type="project" value="TreeGrafter"/>
</dbReference>
<dbReference type="InterPro" id="IPR015854">
    <property type="entry name" value="ABC_transpr_LolD-like"/>
</dbReference>
<dbReference type="PROSITE" id="PS50893">
    <property type="entry name" value="ABC_TRANSPORTER_2"/>
    <property type="match status" value="1"/>
</dbReference>
<accession>A0AAN0MC82</accession>
<feature type="domain" description="ABC transporter" evidence="4">
    <location>
        <begin position="5"/>
        <end position="246"/>
    </location>
</feature>
<dbReference type="InterPro" id="IPR017871">
    <property type="entry name" value="ABC_transporter-like_CS"/>
</dbReference>
<reference evidence="5" key="1">
    <citation type="submission" date="2024-08" db="EMBL/GenBank/DDBJ databases">
        <title>Phylogenomic analyses of a clade within the roseobacter group suggest taxonomic reassignments of species of the genera Aestuariivita, Citreicella, Loktanella, Nautella, Pelagibaca, Ruegeria, Thalassobius, Thiobacimonas and Tropicibacter, and the proposal o.</title>
        <authorList>
            <person name="Jeon C.O."/>
        </authorList>
    </citation>
    <scope>NUCLEOTIDE SEQUENCE</scope>
    <source>
        <strain evidence="5">SS1-5</strain>
    </source>
</reference>
<evidence type="ECO:0000313" key="6">
    <source>
        <dbReference type="Proteomes" id="UP001470809"/>
    </source>
</evidence>
<dbReference type="GO" id="GO:0005524">
    <property type="term" value="F:ATP binding"/>
    <property type="evidence" value="ECO:0007669"/>
    <property type="project" value="UniProtKB-KW"/>
</dbReference>
<organism evidence="5 6">
    <name type="scientific">Yoonia rhodophyticola</name>
    <dbReference type="NCBI Taxonomy" id="3137370"/>
    <lineage>
        <taxon>Bacteria</taxon>
        <taxon>Pseudomonadati</taxon>
        <taxon>Pseudomonadota</taxon>
        <taxon>Alphaproteobacteria</taxon>
        <taxon>Rhodobacterales</taxon>
        <taxon>Paracoccaceae</taxon>
        <taxon>Yoonia</taxon>
    </lineage>
</organism>
<evidence type="ECO:0000259" key="4">
    <source>
        <dbReference type="PROSITE" id="PS50893"/>
    </source>
</evidence>
<evidence type="ECO:0000256" key="2">
    <source>
        <dbReference type="ARBA" id="ARBA00022741"/>
    </source>
</evidence>
<keyword evidence="6" id="KW-1185">Reference proteome</keyword>
<comment type="similarity">
    <text evidence="1">Belongs to the ABC transporter superfamily.</text>
</comment>
<dbReference type="Gene3D" id="3.40.50.300">
    <property type="entry name" value="P-loop containing nucleotide triphosphate hydrolases"/>
    <property type="match status" value="1"/>
</dbReference>
<dbReference type="InterPro" id="IPR003593">
    <property type="entry name" value="AAA+_ATPase"/>
</dbReference>
<gene>
    <name evidence="5" type="ORF">AABB31_08655</name>
</gene>
<evidence type="ECO:0000256" key="1">
    <source>
        <dbReference type="ARBA" id="ARBA00005417"/>
    </source>
</evidence>
<dbReference type="InterPro" id="IPR027417">
    <property type="entry name" value="P-loop_NTPase"/>
</dbReference>
<evidence type="ECO:0000256" key="3">
    <source>
        <dbReference type="ARBA" id="ARBA00022840"/>
    </source>
</evidence>
<dbReference type="GO" id="GO:0089705">
    <property type="term" value="P:protein localization to outer membrane"/>
    <property type="evidence" value="ECO:0007669"/>
    <property type="project" value="TreeGrafter"/>
</dbReference>
<sequence length="246" mass="26379">MEALITCPALKVSLQDAAGVFTLQADDFRITPGEAVAITGPSGSGKSLFLEALSLVRRPDDGSAIVFHFPDGDIAPVPFWDAPGGDTDLAFLRRKRFGFVPQTGELLPFLSVRENIMLSQQMNGITDTDFVAYLLDRLDLTQAIDAATSRLSVGERQRVAIARALAHRPAIIIADEPTAPLDPQRSDVAVRLLVELAKAQDAALILSTHDMGIARGHGLTRWVCAVGGNEDHVISRLIPHAQSVAA</sequence>
<dbReference type="SMART" id="SM00382">
    <property type="entry name" value="AAA"/>
    <property type="match status" value="1"/>
</dbReference>
<dbReference type="InterPro" id="IPR003439">
    <property type="entry name" value="ABC_transporter-like_ATP-bd"/>
</dbReference>
<dbReference type="KEGG" id="yrh:AABB31_08655"/>